<dbReference type="Pfam" id="PF03401">
    <property type="entry name" value="TctC"/>
    <property type="match status" value="1"/>
</dbReference>
<keyword evidence="3" id="KW-1185">Reference proteome</keyword>
<name>A0A261S1I4_9BORD</name>
<proteinExistence type="inferred from homology"/>
<dbReference type="PROSITE" id="PS51318">
    <property type="entry name" value="TAT"/>
    <property type="match status" value="1"/>
</dbReference>
<organism evidence="2 3">
    <name type="scientific">Bordetella genomosp. 10</name>
    <dbReference type="NCBI Taxonomy" id="1416804"/>
    <lineage>
        <taxon>Bacteria</taxon>
        <taxon>Pseudomonadati</taxon>
        <taxon>Pseudomonadota</taxon>
        <taxon>Betaproteobacteria</taxon>
        <taxon>Burkholderiales</taxon>
        <taxon>Alcaligenaceae</taxon>
        <taxon>Bordetella</taxon>
    </lineage>
</organism>
<dbReference type="OrthoDB" id="8678477at2"/>
<dbReference type="Gene3D" id="3.40.190.150">
    <property type="entry name" value="Bordetella uptake gene, domain 1"/>
    <property type="match status" value="1"/>
</dbReference>
<dbReference type="AlphaFoldDB" id="A0A261S1I4"/>
<dbReference type="PANTHER" id="PTHR42928">
    <property type="entry name" value="TRICARBOXYLATE-BINDING PROTEIN"/>
    <property type="match status" value="1"/>
</dbReference>
<dbReference type="PIRSF" id="PIRSF017082">
    <property type="entry name" value="YflP"/>
    <property type="match status" value="1"/>
</dbReference>
<reference evidence="3" key="1">
    <citation type="submission" date="2017-05" db="EMBL/GenBank/DDBJ databases">
        <title>Complete and WGS of Bordetella genogroups.</title>
        <authorList>
            <person name="Spilker T."/>
            <person name="Lipuma J."/>
        </authorList>
    </citation>
    <scope>NUCLEOTIDE SEQUENCE [LARGE SCALE GENOMIC DNA]</scope>
    <source>
        <strain evidence="3">AU16122</strain>
    </source>
</reference>
<accession>A0A261S1I4</accession>
<dbReference type="SUPFAM" id="SSF53850">
    <property type="entry name" value="Periplasmic binding protein-like II"/>
    <property type="match status" value="1"/>
</dbReference>
<dbReference type="Gene3D" id="3.40.190.10">
    <property type="entry name" value="Periplasmic binding protein-like II"/>
    <property type="match status" value="1"/>
</dbReference>
<sequence>MNHSDPTFPSRRRLLIGGAAIAASLAAPGIRAAPAYPTKPVRLVVPLPPGGASDVVARLMGKYLSEKWGQPVIVENRSGANGNIGAAFVAKSDPDGYTLLLMDLGSLAISPSLYPDLNYQPTRDLAPISVVAYSPHILVVRNGLPVKTIADLVDYAHQHPGKLNYGETPGAITHLAGVLFARKMNVDWNYIGYKGGAQVIADIASGQVDATFNSYLATYPLVAGGRMKLLAVASPKRFAQIPDTPTVAETIPGFVTGSWQGLLAPAGTPAAIIDKIHADIAEIVALPDVRKRFEELGSEKVDQTPAQFKQWLEEQTSTWGKIVRDGQVKLL</sequence>
<protein>
    <recommendedName>
        <fullName evidence="4">ABC transporter substrate-binding protein</fullName>
    </recommendedName>
</protein>
<evidence type="ECO:0000313" key="3">
    <source>
        <dbReference type="Proteomes" id="UP000216020"/>
    </source>
</evidence>
<dbReference type="CDD" id="cd13578">
    <property type="entry name" value="PBP2_Bug27"/>
    <property type="match status" value="1"/>
</dbReference>
<evidence type="ECO:0008006" key="4">
    <source>
        <dbReference type="Google" id="ProtNLM"/>
    </source>
</evidence>
<dbReference type="InterPro" id="IPR006311">
    <property type="entry name" value="TAT_signal"/>
</dbReference>
<comment type="similarity">
    <text evidence="1">Belongs to the UPF0065 (bug) family.</text>
</comment>
<comment type="caution">
    <text evidence="2">The sequence shown here is derived from an EMBL/GenBank/DDBJ whole genome shotgun (WGS) entry which is preliminary data.</text>
</comment>
<dbReference type="Proteomes" id="UP000216020">
    <property type="component" value="Unassembled WGS sequence"/>
</dbReference>
<dbReference type="InterPro" id="IPR005064">
    <property type="entry name" value="BUG"/>
</dbReference>
<dbReference type="PANTHER" id="PTHR42928:SF5">
    <property type="entry name" value="BLR1237 PROTEIN"/>
    <property type="match status" value="1"/>
</dbReference>
<dbReference type="EMBL" id="NEVM01000005">
    <property type="protein sequence ID" value="OZI31204.1"/>
    <property type="molecule type" value="Genomic_DNA"/>
</dbReference>
<evidence type="ECO:0000313" key="2">
    <source>
        <dbReference type="EMBL" id="OZI31204.1"/>
    </source>
</evidence>
<dbReference type="InterPro" id="IPR042100">
    <property type="entry name" value="Bug_dom1"/>
</dbReference>
<gene>
    <name evidence="2" type="ORF">CAL29_25070</name>
</gene>
<dbReference type="RefSeq" id="WP_094855618.1">
    <property type="nucleotide sequence ID" value="NZ_NEVM01000005.1"/>
</dbReference>
<evidence type="ECO:0000256" key="1">
    <source>
        <dbReference type="ARBA" id="ARBA00006987"/>
    </source>
</evidence>